<dbReference type="Proteomes" id="UP000017127">
    <property type="component" value="Unassembled WGS sequence"/>
</dbReference>
<organism evidence="1 2">
    <name type="scientific">Lyngbya aestuarii BL J</name>
    <dbReference type="NCBI Taxonomy" id="1348334"/>
    <lineage>
        <taxon>Bacteria</taxon>
        <taxon>Bacillati</taxon>
        <taxon>Cyanobacteriota</taxon>
        <taxon>Cyanophyceae</taxon>
        <taxon>Oscillatoriophycideae</taxon>
        <taxon>Oscillatoriales</taxon>
        <taxon>Microcoleaceae</taxon>
        <taxon>Lyngbya</taxon>
    </lineage>
</organism>
<evidence type="ECO:0000313" key="1">
    <source>
        <dbReference type="EMBL" id="ERT09104.1"/>
    </source>
</evidence>
<keyword evidence="2" id="KW-1185">Reference proteome</keyword>
<proteinExistence type="predicted"/>
<sequence>MTGIKLVVRKFQTQAITRLKIWDCPVQSKLEWYGVTQVVLSSFAYFCAGDSQPVYRDLSFNLFSAIDSFSSG</sequence>
<name>U7QM99_9CYAN</name>
<accession>U7QM99</accession>
<evidence type="ECO:0000313" key="2">
    <source>
        <dbReference type="Proteomes" id="UP000017127"/>
    </source>
</evidence>
<dbReference type="AlphaFoldDB" id="U7QM99"/>
<dbReference type="EMBL" id="AUZM01000005">
    <property type="protein sequence ID" value="ERT09104.1"/>
    <property type="molecule type" value="Genomic_DNA"/>
</dbReference>
<reference evidence="1 2" key="1">
    <citation type="journal article" date="2013" name="Front. Microbiol.">
        <title>Comparative genomic analyses of the cyanobacterium, Lyngbya aestuarii BL J, a powerful hydrogen producer.</title>
        <authorList>
            <person name="Kothari A."/>
            <person name="Vaughn M."/>
            <person name="Garcia-Pichel F."/>
        </authorList>
    </citation>
    <scope>NUCLEOTIDE SEQUENCE [LARGE SCALE GENOMIC DNA]</scope>
    <source>
        <strain evidence="1 2">BL J</strain>
    </source>
</reference>
<comment type="caution">
    <text evidence="1">The sequence shown here is derived from an EMBL/GenBank/DDBJ whole genome shotgun (WGS) entry which is preliminary data.</text>
</comment>
<gene>
    <name evidence="1" type="ORF">M595_0854</name>
</gene>
<protein>
    <submittedName>
        <fullName evidence="1">Uncharacterized protein</fullName>
    </submittedName>
</protein>